<feature type="region of interest" description="Disordered" evidence="2">
    <location>
        <begin position="51"/>
        <end position="101"/>
    </location>
</feature>
<evidence type="ECO:0000313" key="4">
    <source>
        <dbReference type="Proteomes" id="UP000007110"/>
    </source>
</evidence>
<protein>
    <submittedName>
        <fullName evidence="3">Uncharacterized protein</fullName>
    </submittedName>
</protein>
<dbReference type="RefSeq" id="XP_030840080.1">
    <property type="nucleotide sequence ID" value="XM_030984220.1"/>
</dbReference>
<reference evidence="3" key="2">
    <citation type="submission" date="2021-01" db="UniProtKB">
        <authorList>
            <consortium name="EnsemblMetazoa"/>
        </authorList>
    </citation>
    <scope>IDENTIFICATION</scope>
</reference>
<evidence type="ECO:0000313" key="3">
    <source>
        <dbReference type="EnsemblMetazoa" id="XP_030840080"/>
    </source>
</evidence>
<dbReference type="EnsemblMetazoa" id="XM_030984220">
    <property type="protein sequence ID" value="XP_030840080"/>
    <property type="gene ID" value="LOC100888257"/>
</dbReference>
<dbReference type="AlphaFoldDB" id="A0A7M7NQT1"/>
<feature type="region of interest" description="Disordered" evidence="2">
    <location>
        <begin position="234"/>
        <end position="255"/>
    </location>
</feature>
<dbReference type="OrthoDB" id="6358394at2759"/>
<dbReference type="GeneID" id="100888257"/>
<dbReference type="Pfam" id="PF05760">
    <property type="entry name" value="IER"/>
    <property type="match status" value="1"/>
</dbReference>
<accession>A0A7M7NQT1</accession>
<dbReference type="FunCoup" id="A0A7M7NQT1">
    <property type="interactions" value="407"/>
</dbReference>
<feature type="compositionally biased region" description="Polar residues" evidence="2">
    <location>
        <begin position="244"/>
        <end position="255"/>
    </location>
</feature>
<reference evidence="4" key="1">
    <citation type="submission" date="2015-02" db="EMBL/GenBank/DDBJ databases">
        <title>Genome sequencing for Strongylocentrotus purpuratus.</title>
        <authorList>
            <person name="Murali S."/>
            <person name="Liu Y."/>
            <person name="Vee V."/>
            <person name="English A."/>
            <person name="Wang M."/>
            <person name="Skinner E."/>
            <person name="Han Y."/>
            <person name="Muzny D.M."/>
            <person name="Worley K.C."/>
            <person name="Gibbs R.A."/>
        </authorList>
    </citation>
    <scope>NUCLEOTIDE SEQUENCE</scope>
</reference>
<evidence type="ECO:0000256" key="2">
    <source>
        <dbReference type="SAM" id="MobiDB-lite"/>
    </source>
</evidence>
<dbReference type="InterPro" id="IPR008653">
    <property type="entry name" value="IER"/>
</dbReference>
<dbReference type="PANTHER" id="PTHR15895">
    <property type="entry name" value="IMMEDIATE EARLY RESPONSE GENE"/>
    <property type="match status" value="1"/>
</dbReference>
<comment type="similarity">
    <text evidence="1">Belongs to the IER family.</text>
</comment>
<name>A0A7M7NQT1_STRPU</name>
<proteinExistence type="inferred from homology"/>
<dbReference type="InParanoid" id="A0A7M7NQT1"/>
<feature type="compositionally biased region" description="Acidic residues" evidence="2">
    <location>
        <begin position="57"/>
        <end position="91"/>
    </location>
</feature>
<keyword evidence="4" id="KW-1185">Reference proteome</keyword>
<dbReference type="OMA" id="ICCDESV"/>
<dbReference type="KEGG" id="spu:100888257"/>
<evidence type="ECO:0000256" key="1">
    <source>
        <dbReference type="ARBA" id="ARBA00006186"/>
    </source>
</evidence>
<organism evidence="3 4">
    <name type="scientific">Strongylocentrotus purpuratus</name>
    <name type="common">Purple sea urchin</name>
    <dbReference type="NCBI Taxonomy" id="7668"/>
    <lineage>
        <taxon>Eukaryota</taxon>
        <taxon>Metazoa</taxon>
        <taxon>Echinodermata</taxon>
        <taxon>Eleutherozoa</taxon>
        <taxon>Echinozoa</taxon>
        <taxon>Echinoidea</taxon>
        <taxon>Euechinoidea</taxon>
        <taxon>Echinacea</taxon>
        <taxon>Camarodonta</taxon>
        <taxon>Echinidea</taxon>
        <taxon>Strongylocentrotidae</taxon>
        <taxon>Strongylocentrotus</taxon>
    </lineage>
</organism>
<dbReference type="Proteomes" id="UP000007110">
    <property type="component" value="Unassembled WGS sequence"/>
</dbReference>
<sequence>MSINKIAGSRRQRGGINLRKNLLVASVLHSARIHYYEEMCNRMPGHIALEQSQPEPTMDDDCTESPDWENDEENDDQETNYDEDSDEEENETAGNSACEIENSRVVVEQIATAADKENVAPSGHCKCDNSENVKLENNGHQASDCDRVAFSNVSQNSPPEACTTTTCLTVPSVKRKRTDTEEACETIVTKRVKVDSQCQTVSTPDCGAQSSISTLVDIFKAGFHGLAGEPGNKLSSYVEEKDSSSNTTPSYTTLSTHSRPFESIQAAAVIAAC</sequence>